<gene>
    <name evidence="2" type="ordered locus">EUBREC_0718</name>
</gene>
<feature type="transmembrane region" description="Helical" evidence="1">
    <location>
        <begin position="31"/>
        <end position="50"/>
    </location>
</feature>
<evidence type="ECO:0000256" key="1">
    <source>
        <dbReference type="SAM" id="Phobius"/>
    </source>
</evidence>
<dbReference type="EMBL" id="CP001107">
    <property type="protein sequence ID" value="ACR74504.1"/>
    <property type="molecule type" value="Genomic_DNA"/>
</dbReference>
<dbReference type="Proteomes" id="UP000001477">
    <property type="component" value="Chromosome"/>
</dbReference>
<dbReference type="AlphaFoldDB" id="C4ZEI8"/>
<evidence type="ECO:0000313" key="2">
    <source>
        <dbReference type="EMBL" id="ACR74504.1"/>
    </source>
</evidence>
<dbReference type="KEGG" id="ere:EUBREC_0718"/>
<dbReference type="STRING" id="515619.EUBREC_0718"/>
<keyword evidence="1" id="KW-1133">Transmembrane helix</keyword>
<name>C4ZEI8_AGARV</name>
<proteinExistence type="predicted"/>
<keyword evidence="1" id="KW-0812">Transmembrane</keyword>
<accession>C4ZEI8</accession>
<dbReference type="PaxDb" id="515619-EUBREC_0718"/>
<evidence type="ECO:0000313" key="3">
    <source>
        <dbReference type="Proteomes" id="UP000001477"/>
    </source>
</evidence>
<sequence length="52" mass="6197">MAHIKNVCYMPCFFGQRQYPYYTDYIRKLQLNLALIIMLIITLVIMTVTVHT</sequence>
<keyword evidence="1" id="KW-0472">Membrane</keyword>
<dbReference type="HOGENOM" id="CLU_3079982_0_0_9"/>
<reference evidence="2 3" key="1">
    <citation type="journal article" date="2009" name="Proc. Natl. Acad. Sci. U.S.A.">
        <title>Characterizing a model human gut microbiota composed of members of its two dominant bacterial phyla.</title>
        <authorList>
            <person name="Mahowald M.A."/>
            <person name="Rey F.E."/>
            <person name="Seedorf H."/>
            <person name="Turnbaugh P.J."/>
            <person name="Fulton R.S."/>
            <person name="Wollam A."/>
            <person name="Shah N."/>
            <person name="Wang C."/>
            <person name="Magrini V."/>
            <person name="Wilson R.K."/>
            <person name="Cantarel B.L."/>
            <person name="Coutinho P.M."/>
            <person name="Henrissat B."/>
            <person name="Crock L.W."/>
            <person name="Russell A."/>
            <person name="Verberkmoes N.C."/>
            <person name="Hettich R.L."/>
            <person name="Gordon J.I."/>
        </authorList>
    </citation>
    <scope>NUCLEOTIDE SEQUENCE [LARGE SCALE GENOMIC DNA]</scope>
    <source>
        <strain evidence="3">ATCC 33656 / DSM 3377 / JCM 17463 / KCTC 5835 / LMG 30912 / VPI 0990</strain>
    </source>
</reference>
<organism evidence="2 3">
    <name type="scientific">Agathobacter rectalis (strain ATCC 33656 / DSM 3377 / JCM 17463 / KCTC 5835 / VPI 0990)</name>
    <name type="common">Eubacterium rectale</name>
    <dbReference type="NCBI Taxonomy" id="515619"/>
    <lineage>
        <taxon>Bacteria</taxon>
        <taxon>Bacillati</taxon>
        <taxon>Bacillota</taxon>
        <taxon>Clostridia</taxon>
        <taxon>Lachnospirales</taxon>
        <taxon>Lachnospiraceae</taxon>
        <taxon>Agathobacter</taxon>
    </lineage>
</organism>
<protein>
    <submittedName>
        <fullName evidence="2">Uncharacterized protein</fullName>
    </submittedName>
</protein>